<keyword evidence="2 6" id="KW-0812">Transmembrane</keyword>
<evidence type="ECO:0000256" key="4">
    <source>
        <dbReference type="ARBA" id="ARBA00023136"/>
    </source>
</evidence>
<evidence type="ECO:0000256" key="3">
    <source>
        <dbReference type="ARBA" id="ARBA00022989"/>
    </source>
</evidence>
<feature type="transmembrane region" description="Helical" evidence="6">
    <location>
        <begin position="150"/>
        <end position="170"/>
    </location>
</feature>
<evidence type="ECO:0000256" key="1">
    <source>
        <dbReference type="ARBA" id="ARBA00004167"/>
    </source>
</evidence>
<keyword evidence="3 6" id="KW-1133">Transmembrane helix</keyword>
<dbReference type="AlphaFoldDB" id="A0AAF0IW87"/>
<dbReference type="EMBL" id="CP119912">
    <property type="protein sequence ID" value="WFD20559.1"/>
    <property type="molecule type" value="Genomic_DNA"/>
</dbReference>
<evidence type="ECO:0000313" key="8">
    <source>
        <dbReference type="Proteomes" id="UP001220961"/>
    </source>
</evidence>
<organism evidence="7 8">
    <name type="scientific">Malassezia caprae</name>
    <dbReference type="NCBI Taxonomy" id="1381934"/>
    <lineage>
        <taxon>Eukaryota</taxon>
        <taxon>Fungi</taxon>
        <taxon>Dikarya</taxon>
        <taxon>Basidiomycota</taxon>
        <taxon>Ustilaginomycotina</taxon>
        <taxon>Malasseziomycetes</taxon>
        <taxon>Malasseziales</taxon>
        <taxon>Malasseziaceae</taxon>
        <taxon>Malassezia</taxon>
    </lineage>
</organism>
<accession>A0AAF0IW87</accession>
<evidence type="ECO:0000256" key="2">
    <source>
        <dbReference type="ARBA" id="ARBA00022692"/>
    </source>
</evidence>
<dbReference type="InterPro" id="IPR012879">
    <property type="entry name" value="CCDC47"/>
</dbReference>
<sequence length="421" mass="47117">MVERQPGPEAEWGATTMERLWTALQPIAHRLANVPQDEAPVAWEGTVMNLKLAFRPAQFYVQGALVALSVLYLLIAFVGRAVNRWRVRAWHQRFGAALQKEFAQVGADAASAQPALLWNGANEACLFATGRRGIDTLHANVWLRPWHDILYVWISLLFDLLALPAVPWFGPDTVTLHMALPSSPRVNGGTFAIIDKTELVPVRHGRYDMLFAKVVDAENASRARGLDERFAIATESGDITDKWLGEVGPRGDAQRARLGLTDTLNSSAGRLLVSLLFTDQPRVQPEFEAVPETKRVERLELTMRLPRTAAQLDGSVQLLTMCMDLVDALHLTATGKSNLMALRPETHVALKKTRAEAAQALSEVLSRESKAEAAEAAEEERLRLQKEKFEKLSPAEQAKRREVAKRRNQRKAQMKEMRRRM</sequence>
<feature type="compositionally biased region" description="Basic residues" evidence="5">
    <location>
        <begin position="402"/>
        <end position="421"/>
    </location>
</feature>
<feature type="compositionally biased region" description="Basic and acidic residues" evidence="5">
    <location>
        <begin position="385"/>
        <end position="401"/>
    </location>
</feature>
<dbReference type="Proteomes" id="UP001220961">
    <property type="component" value="Chromosome 5"/>
</dbReference>
<keyword evidence="4 6" id="KW-0472">Membrane</keyword>
<comment type="subcellular location">
    <subcellularLocation>
        <location evidence="1">Membrane</location>
        <topology evidence="1">Single-pass membrane protein</topology>
    </subcellularLocation>
</comment>
<dbReference type="PANTHER" id="PTHR12883">
    <property type="entry name" value="ADIPOCYTE-SPECIFIC PROTEIN 4-RELATED"/>
    <property type="match status" value="1"/>
</dbReference>
<dbReference type="GO" id="GO:0032469">
    <property type="term" value="P:endoplasmic reticulum calcium ion homeostasis"/>
    <property type="evidence" value="ECO:0007669"/>
    <property type="project" value="InterPro"/>
</dbReference>
<dbReference type="GO" id="GO:0016020">
    <property type="term" value="C:membrane"/>
    <property type="evidence" value="ECO:0007669"/>
    <property type="project" value="UniProtKB-SubCell"/>
</dbReference>
<reference evidence="7" key="1">
    <citation type="submission" date="2023-03" db="EMBL/GenBank/DDBJ databases">
        <title>Mating type loci evolution in Malassezia.</title>
        <authorList>
            <person name="Coelho M.A."/>
        </authorList>
    </citation>
    <scope>NUCLEOTIDE SEQUENCE</scope>
    <source>
        <strain evidence="7">CBS 10434</strain>
    </source>
</reference>
<evidence type="ECO:0000256" key="6">
    <source>
        <dbReference type="SAM" id="Phobius"/>
    </source>
</evidence>
<keyword evidence="8" id="KW-1185">Reference proteome</keyword>
<protein>
    <recommendedName>
        <fullName evidence="9">DUF1682-domain-containing protein</fullName>
    </recommendedName>
</protein>
<name>A0AAF0IW87_9BASI</name>
<gene>
    <name evidence="7" type="ORF">MCAP1_002806</name>
</gene>
<feature type="region of interest" description="Disordered" evidence="5">
    <location>
        <begin position="385"/>
        <end position="421"/>
    </location>
</feature>
<evidence type="ECO:0000313" key="7">
    <source>
        <dbReference type="EMBL" id="WFD20559.1"/>
    </source>
</evidence>
<evidence type="ECO:0008006" key="9">
    <source>
        <dbReference type="Google" id="ProtNLM"/>
    </source>
</evidence>
<dbReference type="GO" id="GO:0005509">
    <property type="term" value="F:calcium ion binding"/>
    <property type="evidence" value="ECO:0007669"/>
    <property type="project" value="InterPro"/>
</dbReference>
<dbReference type="GO" id="GO:0005783">
    <property type="term" value="C:endoplasmic reticulum"/>
    <property type="evidence" value="ECO:0007669"/>
    <property type="project" value="InterPro"/>
</dbReference>
<proteinExistence type="predicted"/>
<evidence type="ECO:0000256" key="5">
    <source>
        <dbReference type="SAM" id="MobiDB-lite"/>
    </source>
</evidence>
<dbReference type="PANTHER" id="PTHR12883:SF0">
    <property type="entry name" value="PAT COMPLEX SUBUNIT CCDC47"/>
    <property type="match status" value="1"/>
</dbReference>
<dbReference type="Pfam" id="PF07946">
    <property type="entry name" value="CCDC47"/>
    <property type="match status" value="1"/>
</dbReference>
<feature type="transmembrane region" description="Helical" evidence="6">
    <location>
        <begin position="59"/>
        <end position="78"/>
    </location>
</feature>